<dbReference type="PhylomeDB" id="A0A060TFK1"/>
<evidence type="ECO:0000256" key="4">
    <source>
        <dbReference type="ARBA" id="ARBA00022989"/>
    </source>
</evidence>
<dbReference type="GO" id="GO:0016020">
    <property type="term" value="C:membrane"/>
    <property type="evidence" value="ECO:0007669"/>
    <property type="project" value="UniProtKB-SubCell"/>
</dbReference>
<evidence type="ECO:0000256" key="5">
    <source>
        <dbReference type="ARBA" id="ARBA00023136"/>
    </source>
</evidence>
<accession>A0A060TFK1</accession>
<name>A0A060TFK1_BLAAD</name>
<dbReference type="EMBL" id="HG937694">
    <property type="protein sequence ID" value="CDP37632.1"/>
    <property type="molecule type" value="Genomic_DNA"/>
</dbReference>
<organism evidence="7">
    <name type="scientific">Blastobotrys adeninivorans</name>
    <name type="common">Yeast</name>
    <name type="synonym">Arxula adeninivorans</name>
    <dbReference type="NCBI Taxonomy" id="409370"/>
    <lineage>
        <taxon>Eukaryota</taxon>
        <taxon>Fungi</taxon>
        <taxon>Dikarya</taxon>
        <taxon>Ascomycota</taxon>
        <taxon>Saccharomycotina</taxon>
        <taxon>Dipodascomycetes</taxon>
        <taxon>Dipodascales</taxon>
        <taxon>Trichomonascaceae</taxon>
        <taxon>Blastobotrys</taxon>
    </lineage>
</organism>
<dbReference type="InterPro" id="IPR002293">
    <property type="entry name" value="AA/rel_permease1"/>
</dbReference>
<feature type="transmembrane region" description="Helical" evidence="6">
    <location>
        <begin position="233"/>
        <end position="252"/>
    </location>
</feature>
<feature type="transmembrane region" description="Helical" evidence="6">
    <location>
        <begin position="372"/>
        <end position="396"/>
    </location>
</feature>
<feature type="transmembrane region" description="Helical" evidence="6">
    <location>
        <begin position="466"/>
        <end position="485"/>
    </location>
</feature>
<feature type="transmembrane region" description="Helical" evidence="6">
    <location>
        <begin position="435"/>
        <end position="454"/>
    </location>
</feature>
<sequence length="522" mass="56344">MQDEEGQSRYISDAELLEQLGYEQELRREWSVLHNFGASFSIISVITGTTTLFGYGLTTGGPAIMSCGWLVVNFFTMFVGLAMAEIVSSVPTSGGPYYWAAILSPPKLAPFFSWLTGWYNFLGQVGVTTGITFGLAQLISTTAEILNDYEPTPAKTIGIHAGLLISHGLINTFGVSTLKYFNNFSIILHSLGITCYCIAVLALAPSHQSAEFVFAKFYDGTGDPGWSVRASPVYVAIIGLLTAQFTITGYDASAHMSEETTNAAWSAPIGVIGSLGCSAVFGFFVILSLLFSIQDFDRTVNSDQPVIQILRDVAGDKGAVGLMVLVLLCIWHCGLFSLTSNSRMMYAFARDGGIPRWFDSVDPRFQSPVKTVWLAAFLAFCLALPSLGSDVAYSAATSIATVGLYISYSLPVLVGIIFPQYFHKGPFDLKMFSKPVAIVCCAWTGFITVVFCLPNANPVNSQTLNYTPVCVGIVGGGAILVWIVTARKWFVGPVRPEDVAAESKAQTAIEVTKEPNTTITEI</sequence>
<reference evidence="7" key="1">
    <citation type="submission" date="2014-02" db="EMBL/GenBank/DDBJ databases">
        <authorList>
            <person name="Genoscope - CEA"/>
        </authorList>
    </citation>
    <scope>NUCLEOTIDE SEQUENCE</scope>
    <source>
        <strain evidence="7">LS3</strain>
    </source>
</reference>
<comment type="subcellular location">
    <subcellularLocation>
        <location evidence="1">Membrane</location>
        <topology evidence="1">Multi-pass membrane protein</topology>
    </subcellularLocation>
</comment>
<feature type="transmembrane region" description="Helical" evidence="6">
    <location>
        <begin position="36"/>
        <end position="57"/>
    </location>
</feature>
<dbReference type="PANTHER" id="PTHR45649:SF26">
    <property type="entry name" value="OS04G0435100 PROTEIN"/>
    <property type="match status" value="1"/>
</dbReference>
<gene>
    <name evidence="7" type="ORF">GNLVRS02_ARAD1D15884g</name>
</gene>
<evidence type="ECO:0000256" key="3">
    <source>
        <dbReference type="ARBA" id="ARBA00022692"/>
    </source>
</evidence>
<keyword evidence="4 6" id="KW-1133">Transmembrane helix</keyword>
<evidence type="ECO:0000256" key="6">
    <source>
        <dbReference type="SAM" id="Phobius"/>
    </source>
</evidence>
<evidence type="ECO:0000256" key="2">
    <source>
        <dbReference type="ARBA" id="ARBA00022448"/>
    </source>
</evidence>
<keyword evidence="2" id="KW-0813">Transport</keyword>
<dbReference type="AlphaFoldDB" id="A0A060TFK1"/>
<dbReference type="PANTHER" id="PTHR45649">
    <property type="entry name" value="AMINO-ACID PERMEASE BAT1"/>
    <property type="match status" value="1"/>
</dbReference>
<feature type="transmembrane region" description="Helical" evidence="6">
    <location>
        <begin position="264"/>
        <end position="293"/>
    </location>
</feature>
<proteinExistence type="predicted"/>
<feature type="transmembrane region" description="Helical" evidence="6">
    <location>
        <begin position="63"/>
        <end position="84"/>
    </location>
</feature>
<evidence type="ECO:0000313" key="7">
    <source>
        <dbReference type="EMBL" id="CDP37632.1"/>
    </source>
</evidence>
<evidence type="ECO:0000256" key="1">
    <source>
        <dbReference type="ARBA" id="ARBA00004141"/>
    </source>
</evidence>
<feature type="transmembrane region" description="Helical" evidence="6">
    <location>
        <begin position="186"/>
        <end position="204"/>
    </location>
</feature>
<keyword evidence="3 6" id="KW-0812">Transmembrane</keyword>
<keyword evidence="5 6" id="KW-0472">Membrane</keyword>
<protein>
    <submittedName>
        <fullName evidence="7">ARAD1D15884p</fullName>
    </submittedName>
</protein>
<feature type="transmembrane region" description="Helical" evidence="6">
    <location>
        <begin position="402"/>
        <end position="423"/>
    </location>
</feature>
<feature type="transmembrane region" description="Helical" evidence="6">
    <location>
        <begin position="319"/>
        <end position="338"/>
    </location>
</feature>
<dbReference type="PIRSF" id="PIRSF006060">
    <property type="entry name" value="AA_transporter"/>
    <property type="match status" value="1"/>
</dbReference>
<dbReference type="Gene3D" id="1.20.1740.10">
    <property type="entry name" value="Amino acid/polyamine transporter I"/>
    <property type="match status" value="1"/>
</dbReference>
<dbReference type="Pfam" id="PF13520">
    <property type="entry name" value="AA_permease_2"/>
    <property type="match status" value="1"/>
</dbReference>
<reference evidence="7" key="2">
    <citation type="submission" date="2014-06" db="EMBL/GenBank/DDBJ databases">
        <title>The complete genome of Blastobotrys (Arxula) adeninivorans LS3 - a yeast of biotechnological interest.</title>
        <authorList>
            <person name="Kunze G."/>
            <person name="Gaillardin C."/>
            <person name="Czernicka M."/>
            <person name="Durrens P."/>
            <person name="Martin T."/>
            <person name="Boer E."/>
            <person name="Gabaldon T."/>
            <person name="Cruz J."/>
            <person name="Talla E."/>
            <person name="Marck C."/>
            <person name="Goffeau A."/>
            <person name="Barbe V."/>
            <person name="Baret P."/>
            <person name="Baronian K."/>
            <person name="Beier S."/>
            <person name="Bleykasten C."/>
            <person name="Bode R."/>
            <person name="Casaregola S."/>
            <person name="Despons L."/>
            <person name="Fairhead C."/>
            <person name="Giersberg M."/>
            <person name="Gierski P."/>
            <person name="Hahnel U."/>
            <person name="Hartmann A."/>
            <person name="Jankowska D."/>
            <person name="Jubin C."/>
            <person name="Jung P."/>
            <person name="Lafontaine I."/>
            <person name="Leh-Louis V."/>
            <person name="Lemaire M."/>
            <person name="Marcet-Houben M."/>
            <person name="Mascher M."/>
            <person name="Morel G."/>
            <person name="Richard G.-F."/>
            <person name="Riechen J."/>
            <person name="Sacerdot C."/>
            <person name="Sarkar A."/>
            <person name="Savel G."/>
            <person name="Schacherer J."/>
            <person name="Sherman D."/>
            <person name="Straub M.-L."/>
            <person name="Stein N."/>
            <person name="Thierry A."/>
            <person name="Trautwein-Schult A."/>
            <person name="Westhof E."/>
            <person name="Worch S."/>
            <person name="Dujon B."/>
            <person name="Souciet J.-L."/>
            <person name="Wincker P."/>
            <person name="Scholz U."/>
            <person name="Neuveglise N."/>
        </authorList>
    </citation>
    <scope>NUCLEOTIDE SEQUENCE</scope>
    <source>
        <strain evidence="7">LS3</strain>
    </source>
</reference>
<dbReference type="GO" id="GO:0022857">
    <property type="term" value="F:transmembrane transporter activity"/>
    <property type="evidence" value="ECO:0007669"/>
    <property type="project" value="InterPro"/>
</dbReference>